<evidence type="ECO:0000313" key="3">
    <source>
        <dbReference type="EMBL" id="MDN5215221.1"/>
    </source>
</evidence>
<organism evidence="3 4">
    <name type="scientific">Agaribacillus aureus</name>
    <dbReference type="NCBI Taxonomy" id="3051825"/>
    <lineage>
        <taxon>Bacteria</taxon>
        <taxon>Pseudomonadati</taxon>
        <taxon>Bacteroidota</taxon>
        <taxon>Cytophagia</taxon>
        <taxon>Cytophagales</taxon>
        <taxon>Splendidivirgaceae</taxon>
        <taxon>Agaribacillus</taxon>
    </lineage>
</organism>
<sequence>MDFVKVLTGGKKLFLSAAILATHFFCSGLLMAQGAVDIQFARQKITQARLNAGSIPASVQIKFRLDSVNLTPQAYRVEIEYNVVTIYGGDGRGLLYGGLEVAEQIALDKKITETSGKPFIEKRGIKFNIPLDARTPSYDDSGDAAQKNIAEMWNWDFWQEFLDEMAMHRYNTLTLWNPHPFPSMIKLPDYPEVALDDVCVTTLKPLGRENEWGDPQLVTTNVMENLKTIKKIGIDQKIAFWRRVMRYANSRGIAIYYITWNICPNSVARPVEPFHKTFGIKLWDEKPGKYGITHQMNNPKTVAYYRAAVKTFLLTYPDVEGIGVTAGEYMPHSWEGYNREQWLWQTYGQGILDAKAIQPNRTVPFIHRVWYSDMDQIMKYWGQYPDPFEVSFKYSKARLYSSPYPEFAKSHIDAMAPYGLKSWWNLRNDDIFVYRWGDPDFVREFLRFFPEKHTAGYHMGSDGYVWGREFISKNPELSGELEIKKHWYSFMLWGRLGFNNRLPKEFFVKKLAIHYGLADASDLYATWQIASRIIPLVNQFHWRDWDHMWAVEACMARPVLGGFRSVIDFMDNPTMAGSDLLNPREFVKAKIAKQDITGTTPEEVVTELHDYANTTLAKVAELRKVKDISAAYTTLLDDMAAMAFLGHYYAEKIHGAVSLAFYEESQAKSYEQEAITHLQKALEYWIAYAQISKTNYKPQMLARTNLLDWSAMVHEVKRDIDLAKNK</sequence>
<protein>
    <recommendedName>
        <fullName evidence="5">Carbohydrate-binding family 6 protein</fullName>
    </recommendedName>
</protein>
<name>A0ABT8LDC8_9BACT</name>
<evidence type="ECO:0000256" key="2">
    <source>
        <dbReference type="SAM" id="SignalP"/>
    </source>
</evidence>
<evidence type="ECO:0000256" key="1">
    <source>
        <dbReference type="ARBA" id="ARBA00022801"/>
    </source>
</evidence>
<keyword evidence="4" id="KW-1185">Reference proteome</keyword>
<reference evidence="3" key="1">
    <citation type="submission" date="2023-06" db="EMBL/GenBank/DDBJ databases">
        <title>Genomic of Agaribacillus aureum.</title>
        <authorList>
            <person name="Wang G."/>
        </authorList>
    </citation>
    <scope>NUCLEOTIDE SEQUENCE</scope>
    <source>
        <strain evidence="3">BMA12</strain>
    </source>
</reference>
<keyword evidence="2" id="KW-0732">Signal</keyword>
<comment type="caution">
    <text evidence="3">The sequence shown here is derived from an EMBL/GenBank/DDBJ whole genome shotgun (WGS) entry which is preliminary data.</text>
</comment>
<feature type="signal peptide" evidence="2">
    <location>
        <begin position="1"/>
        <end position="32"/>
    </location>
</feature>
<dbReference type="InterPro" id="IPR029018">
    <property type="entry name" value="Hex-like_dom2"/>
</dbReference>
<keyword evidence="1" id="KW-0378">Hydrolase</keyword>
<dbReference type="SUPFAM" id="SSF55545">
    <property type="entry name" value="beta-N-acetylhexosaminidase-like domain"/>
    <property type="match status" value="1"/>
</dbReference>
<gene>
    <name evidence="3" type="ORF">QQ020_24285</name>
</gene>
<feature type="chain" id="PRO_5047256901" description="Carbohydrate-binding family 6 protein" evidence="2">
    <location>
        <begin position="33"/>
        <end position="726"/>
    </location>
</feature>
<accession>A0ABT8LDC8</accession>
<proteinExistence type="predicted"/>
<evidence type="ECO:0008006" key="5">
    <source>
        <dbReference type="Google" id="ProtNLM"/>
    </source>
</evidence>
<dbReference type="Proteomes" id="UP001172083">
    <property type="component" value="Unassembled WGS sequence"/>
</dbReference>
<dbReference type="RefSeq" id="WP_346760559.1">
    <property type="nucleotide sequence ID" value="NZ_JAUJEB010000006.1"/>
</dbReference>
<evidence type="ECO:0000313" key="4">
    <source>
        <dbReference type="Proteomes" id="UP001172083"/>
    </source>
</evidence>
<dbReference type="EMBL" id="JAUJEB010000006">
    <property type="protein sequence ID" value="MDN5215221.1"/>
    <property type="molecule type" value="Genomic_DNA"/>
</dbReference>